<reference evidence="10" key="1">
    <citation type="submission" date="2022-12" db="EMBL/GenBank/DDBJ databases">
        <authorList>
            <person name="Krivoruchko A.V."/>
            <person name="Elkin A."/>
        </authorList>
    </citation>
    <scope>NUCLEOTIDE SEQUENCE</scope>
    <source>
        <strain evidence="10">IEGM 1388</strain>
    </source>
</reference>
<dbReference type="CDD" id="cd00207">
    <property type="entry name" value="fer2"/>
    <property type="match status" value="1"/>
</dbReference>
<dbReference type="SUPFAM" id="SSF63380">
    <property type="entry name" value="Riboflavin synthase domain-like"/>
    <property type="match status" value="1"/>
</dbReference>
<keyword evidence="6" id="KW-0408">Iron</keyword>
<dbReference type="InterPro" id="IPR001041">
    <property type="entry name" value="2Fe-2S_ferredoxin-type"/>
</dbReference>
<dbReference type="InterPro" id="IPR017938">
    <property type="entry name" value="Riboflavin_synthase-like_b-brl"/>
</dbReference>
<feature type="domain" description="2Fe-2S ferredoxin-type" evidence="8">
    <location>
        <begin position="224"/>
        <end position="309"/>
    </location>
</feature>
<keyword evidence="4" id="KW-0479">Metal-binding</keyword>
<keyword evidence="3" id="KW-0001">2Fe-2S</keyword>
<keyword evidence="11" id="KW-1185">Reference proteome</keyword>
<sequence length="309" mass="32918">MKVIGKREVADGVVTIQLADAEGGQAPSWSPGSHIDLVLDDDVVRQYSLCGDRSDPASLTVAVLREAGGRGGSIRVHDKVEVGDLMTVKGPRNHFELVQADSYLFVAGGIGITPMIPMVRDVETSGTPWKLLYGGRARGSMAFATELAQEYGDRVQLRPQDEFGLLDLVSELEQAVPGTAVYCCGPEPLLQAIEAACSARSDVTLHLERFSPKAQSADAVDGAFDLELRTSGKTIAVRADQTVLDAVLDAGVDADFSCREGTCGTCEVAVLGGRPDHRDSVLDEDEQEAGDVMMICVSRSLDPTLVIDL</sequence>
<dbReference type="Gene3D" id="3.10.20.30">
    <property type="match status" value="1"/>
</dbReference>
<dbReference type="Pfam" id="PF00111">
    <property type="entry name" value="Fer2"/>
    <property type="match status" value="1"/>
</dbReference>
<name>A0ABT4MNG3_GORRU</name>
<keyword evidence="2" id="KW-0285">Flavoprotein</keyword>
<protein>
    <submittedName>
        <fullName evidence="10">PDR/VanB family oxidoreductase</fullName>
    </submittedName>
</protein>
<dbReference type="Proteomes" id="UP001067235">
    <property type="component" value="Unassembled WGS sequence"/>
</dbReference>
<dbReference type="InterPro" id="IPR012675">
    <property type="entry name" value="Beta-grasp_dom_sf"/>
</dbReference>
<gene>
    <name evidence="10" type="ORF">O4213_00965</name>
</gene>
<evidence type="ECO:0000256" key="1">
    <source>
        <dbReference type="ARBA" id="ARBA00001974"/>
    </source>
</evidence>
<comment type="caution">
    <text evidence="10">The sequence shown here is derived from an EMBL/GenBank/DDBJ whole genome shotgun (WGS) entry which is preliminary data.</text>
</comment>
<keyword evidence="5" id="KW-0560">Oxidoreductase</keyword>
<dbReference type="Gene3D" id="3.40.50.80">
    <property type="entry name" value="Nucleotide-binding domain of ferredoxin-NADP reductase (FNR) module"/>
    <property type="match status" value="1"/>
</dbReference>
<evidence type="ECO:0000313" key="10">
    <source>
        <dbReference type="EMBL" id="MCZ4548533.1"/>
    </source>
</evidence>
<dbReference type="InterPro" id="IPR036010">
    <property type="entry name" value="2Fe-2S_ferredoxin-like_sf"/>
</dbReference>
<dbReference type="InterPro" id="IPR001433">
    <property type="entry name" value="OxRdtase_FAD/NAD-bd"/>
</dbReference>
<dbReference type="PRINTS" id="PR00409">
    <property type="entry name" value="PHDIOXRDTASE"/>
</dbReference>
<dbReference type="InterPro" id="IPR039261">
    <property type="entry name" value="FNR_nucleotide-bd"/>
</dbReference>
<evidence type="ECO:0000256" key="3">
    <source>
        <dbReference type="ARBA" id="ARBA00022714"/>
    </source>
</evidence>
<keyword evidence="7" id="KW-0411">Iron-sulfur</keyword>
<proteinExistence type="predicted"/>
<dbReference type="PROSITE" id="PS51384">
    <property type="entry name" value="FAD_FR"/>
    <property type="match status" value="1"/>
</dbReference>
<dbReference type="InterPro" id="IPR006058">
    <property type="entry name" value="2Fe2S_fd_BS"/>
</dbReference>
<comment type="cofactor">
    <cofactor evidence="1">
        <name>FAD</name>
        <dbReference type="ChEBI" id="CHEBI:57692"/>
    </cofactor>
</comment>
<dbReference type="Gene3D" id="2.40.30.10">
    <property type="entry name" value="Translation factors"/>
    <property type="match status" value="1"/>
</dbReference>
<evidence type="ECO:0000256" key="7">
    <source>
        <dbReference type="ARBA" id="ARBA00023014"/>
    </source>
</evidence>
<dbReference type="InterPro" id="IPR017927">
    <property type="entry name" value="FAD-bd_FR_type"/>
</dbReference>
<evidence type="ECO:0000259" key="9">
    <source>
        <dbReference type="PROSITE" id="PS51384"/>
    </source>
</evidence>
<dbReference type="CDD" id="cd06185">
    <property type="entry name" value="PDR_like"/>
    <property type="match status" value="1"/>
</dbReference>
<evidence type="ECO:0000259" key="8">
    <source>
        <dbReference type="PROSITE" id="PS51085"/>
    </source>
</evidence>
<evidence type="ECO:0000256" key="2">
    <source>
        <dbReference type="ARBA" id="ARBA00022630"/>
    </source>
</evidence>
<evidence type="ECO:0000256" key="5">
    <source>
        <dbReference type="ARBA" id="ARBA00023002"/>
    </source>
</evidence>
<accession>A0ABT4MNG3</accession>
<dbReference type="PROSITE" id="PS51085">
    <property type="entry name" value="2FE2S_FER_2"/>
    <property type="match status" value="1"/>
</dbReference>
<dbReference type="Pfam" id="PF00175">
    <property type="entry name" value="NAD_binding_1"/>
    <property type="match status" value="1"/>
</dbReference>
<dbReference type="PROSITE" id="PS00197">
    <property type="entry name" value="2FE2S_FER_1"/>
    <property type="match status" value="1"/>
</dbReference>
<feature type="domain" description="FAD-binding FR-type" evidence="9">
    <location>
        <begin position="1"/>
        <end position="98"/>
    </location>
</feature>
<dbReference type="EMBL" id="JAPWIE010000001">
    <property type="protein sequence ID" value="MCZ4548533.1"/>
    <property type="molecule type" value="Genomic_DNA"/>
</dbReference>
<dbReference type="InterPro" id="IPR050415">
    <property type="entry name" value="MRET"/>
</dbReference>
<organism evidence="10 11">
    <name type="scientific">Gordonia rubripertincta</name>
    <name type="common">Rhodococcus corallinus</name>
    <dbReference type="NCBI Taxonomy" id="36822"/>
    <lineage>
        <taxon>Bacteria</taxon>
        <taxon>Bacillati</taxon>
        <taxon>Actinomycetota</taxon>
        <taxon>Actinomycetes</taxon>
        <taxon>Mycobacteriales</taxon>
        <taxon>Gordoniaceae</taxon>
        <taxon>Gordonia</taxon>
    </lineage>
</organism>
<dbReference type="RefSeq" id="WP_084836106.1">
    <property type="nucleotide sequence ID" value="NZ_JAPWIE010000001.1"/>
</dbReference>
<dbReference type="PANTHER" id="PTHR47354:SF1">
    <property type="entry name" value="CARNITINE MONOOXYGENASE REDUCTASE SUBUNIT"/>
    <property type="match status" value="1"/>
</dbReference>
<dbReference type="SUPFAM" id="SSF52343">
    <property type="entry name" value="Ferredoxin reductase-like, C-terminal NADP-linked domain"/>
    <property type="match status" value="1"/>
</dbReference>
<dbReference type="SUPFAM" id="SSF54292">
    <property type="entry name" value="2Fe-2S ferredoxin-like"/>
    <property type="match status" value="1"/>
</dbReference>
<dbReference type="PANTHER" id="PTHR47354">
    <property type="entry name" value="NADH OXIDOREDUCTASE HCR"/>
    <property type="match status" value="1"/>
</dbReference>
<evidence type="ECO:0000256" key="6">
    <source>
        <dbReference type="ARBA" id="ARBA00023004"/>
    </source>
</evidence>
<evidence type="ECO:0000256" key="4">
    <source>
        <dbReference type="ARBA" id="ARBA00022723"/>
    </source>
</evidence>
<evidence type="ECO:0000313" key="11">
    <source>
        <dbReference type="Proteomes" id="UP001067235"/>
    </source>
</evidence>